<keyword evidence="25" id="KW-0255">Endonuclease</keyword>
<keyword evidence="13" id="KW-0832">Ubl conjugation</keyword>
<evidence type="ECO:0000256" key="10">
    <source>
        <dbReference type="ARBA" id="ARBA00022771"/>
    </source>
</evidence>
<feature type="compositionally biased region" description="Polar residues" evidence="21">
    <location>
        <begin position="1149"/>
        <end position="1161"/>
    </location>
</feature>
<comment type="caution">
    <text evidence="25">The sequence shown here is derived from an EMBL/GenBank/DDBJ whole genome shotgun (WGS) entry which is preliminary data.</text>
</comment>
<reference evidence="25" key="1">
    <citation type="submission" date="2020-03" db="EMBL/GenBank/DDBJ databases">
        <title>Studies in the Genomics of Life Span.</title>
        <authorList>
            <person name="Glass D."/>
        </authorList>
    </citation>
    <scope>NUCLEOTIDE SEQUENCE</scope>
    <source>
        <strain evidence="25">LTLLF</strain>
        <tissue evidence="25">Muscle</tissue>
    </source>
</reference>
<evidence type="ECO:0000256" key="12">
    <source>
        <dbReference type="ARBA" id="ARBA00022840"/>
    </source>
</evidence>
<keyword evidence="25" id="KW-0540">Nuclease</keyword>
<feature type="region of interest" description="Disordered" evidence="21">
    <location>
        <begin position="1514"/>
        <end position="1624"/>
    </location>
</feature>
<feature type="region of interest" description="Disordered" evidence="21">
    <location>
        <begin position="491"/>
        <end position="542"/>
    </location>
</feature>
<feature type="compositionally biased region" description="Low complexity" evidence="21">
    <location>
        <begin position="520"/>
        <end position="541"/>
    </location>
</feature>
<dbReference type="Proteomes" id="UP000710432">
    <property type="component" value="Unassembled WGS sequence"/>
</dbReference>
<feature type="region of interest" description="Disordered" evidence="21">
    <location>
        <begin position="1149"/>
        <end position="1208"/>
    </location>
</feature>
<dbReference type="GO" id="GO:0000712">
    <property type="term" value="P:resolution of meiotic recombination intermediates"/>
    <property type="evidence" value="ECO:0007669"/>
    <property type="project" value="TreeGrafter"/>
</dbReference>
<keyword evidence="5" id="KW-0433">Leucine-rich repeat</keyword>
<feature type="compositionally biased region" description="Polar residues" evidence="21">
    <location>
        <begin position="38"/>
        <end position="61"/>
    </location>
</feature>
<feature type="region of interest" description="Disordered" evidence="21">
    <location>
        <begin position="1075"/>
        <end position="1094"/>
    </location>
</feature>
<dbReference type="SMART" id="SM00225">
    <property type="entry name" value="BTB"/>
    <property type="match status" value="1"/>
</dbReference>
<sequence>MDESDDDFKELCASFFQRVRKNATKEVSGERKKPKAAGSSQKRGTLKETSQAAARSKSLQGPSEKKPRSGSQASRTKKQGVPKSQEGDPALPVHGKGDVLASAPQPVLCEKAQSIQTESAPNGGSQPLPSCFTTTAVPSPSKPRASELVLQRMKKFKRADPERLRHASEDSSLKTTLEENVPSSPQAETVAENESKARLHATDSDAAMALALQQEFRKEEASSHHDSLEEKGLFFCQMCQKNLSAMNVTRREQHVNRCLDEAEKALRPAPPQIPDCPICGKPFLTSKSRMSHLKQCAVKMEVGPQLLLQAVRLQTAQPEGGSSPPVPSNHVGGLKRKGATVKKEPQKRRKANMPEAPSEDLLVAMALSRSEMEQCPVVPPLRLENAFSQKIRLGAEKKSRRKKPPVCPPQLLTQDFETTSRQIEDRVAQLLSEEVELACTPPLPASKILKEELGHAGWRLQLPAGKRNFLWECSTLTGAWTEESFYTAGLLPPVLTPRPPKEREVSLELPKQREPSTQRPPASHSSPPISPSPKSQLLSSSQREHQALQDLVDLAEEGMSTSPWSSSLGAPTGLDLEPNSLPLTGFVLPSKKTLQRSDHASLCSLGLLVSDFGTMVNNPHLSDVQFQIDSGEVFYAHKFVLYARCPLLIQHVNAEGFCAVEDGDLTQRILLNDVSSEAALAFLNYLYMADTDMPLSLAHELRALALRFGVSDLVHLCEQVPVMADLEGKQQEEKENENCKSRAENFQELLKSVWADEEEEAEILVKPELCEEDGEKVNEAEMEEIYEFAATQRKLLQAGSTADTDEDRIRLGEDSPGSEPSLAGAQSSRQTGQMESSGPINWEKERDSLLPQDQCSAWAGKALKEAAGQPSSCSPSESQQVRTEECSPLLPTKARDDKQPFAPTQRDPSELSRMTAGHEEPSGSARERQAEVARSPCFLLSQSPVGGSPSRSRLHSYPTSNLSPSVPQPRSSISKASSPSSLSPVTPAKQRRDSTILTLLGEPGHQKGKRGSSMLGRRNRGILISPAKSPPIDLTQSAPDPLSPRTKDPPCHVKNEDEVILLLDSDEELELEHTKTELISKESPGGRRVLDVSPKSSELFSVIDVDEDQEHSQSPPKREAGLCREEEGLRETQSALGSRDIPWLFCSQKNSLDEGSSTDTSWLVPATPGACRSRDRSSQTQILSLKTRSPPDETAQHTPRPSVDRRPVQEAAQKLSVIVPYKLPVTQGTPESGRQGCRSPSHPYSRCHKPSLQPSCPAPDLTKWPQKHSSPRPCLPNQATADEVVEVGDSDDEQEVASHQGNSSPVLDGDPPVPMGDYCWHDEPLSPIPIDHLNLERTGPLTTSSPNHQSQEELHGDNCHSPELLGSTPVRGSSGALRESQEQSSQAASPGSSQLRFLSPALWDDWDEEEQHSPEASPVARMLSAGALKPDSPETPKGANRKKNLPPKVPITPMPRYSIMETPVLKKELDRFGVRALPKRQMVLKLKEIFQYTHQTLESDSEHEIQSSQLPCSLEVPGSQASTAETYKPSRSGGYTQIKATAGLGAPRTKGPTKSKNPRHREKQRSESVSHPSRLPAGEPPVGPVGDALLPASQESVATSVDGSDNSFSSHREGSLSSGQTKAPASAGLPLITQAFHHNGLLLTRAALSPGACRWNPLGTHFSTLEQQQRQGGNNGGPPGSSLGSSQLLAAVTDSMRKQEVRTDGETCRAYNAVSPAEQVKALVDLLARNGSQLLQAPSKMPDSPLGSQSNDSRIRRHCEALLSRVGNDPELGSLSHRLASLLLVEGLTDLQLREHDFTQVEATRGVWHSSRAITLDRLFLPLSRVSIPPRISVTIGVAGVGKTTLVRHFVRCWARGQVGKNFSLVLPLTFRDLNTYEKLSADKLIHSVFPNAGEGNLEVTAPDRVLLVLDGLDECKTPLEFSNTMACTDPKKEIQVDHLITNIIRGNLFPEISVWITSRPSAAGQVPGGLVDRMTEIRGLTEEEIKACLEQIFPEDQNLLGQVLTQIKANKALYLMCTVPAFCRLVGLALGHLYHSNLAVQDTELLLPQTLCELYSWYFRMAFGGEGQDKGKVSPRIEQMAQGARKMVGTLGRLAFHGLVKKKYVFYEQDMKAFGVDLTLLQSALCGCLLQREETLASSAAYCFTHLSLQEFVAATYYYSASKRAIFDLFTESGMSWPRLGFLTHFRCAAQRATQAQDGRLDVFLRFLSGLLSPRVNTLLAGSLLAQGEHQNYRAQAAEVLQGLLRPDTAVCARGINILYCLHEMQHTELARSVEEAMQSGTLAGLTSPSHRTALAYLLQLSDICSQEANLSLCLSQSVLQSLLPQLLYCQSLRRVWGSCWELDNNQFQDPVMELLGSVLSGKDCRIQNISLTENQIGNKGAKALARSLLVNRSLTTLDLRSNTIGPQGAKALADALKINRTLTSLSLQSNVIKDDGVMCMAEALVSNQTISLLQLQKNLIGPKGAQQMADALKQNKSLKELMFSSNTIGDGGAMALAEALKVNQGLENLDLQSNAISNTGVAVLMRALHVNQTLSSLNLTANLLHDQGAQAIAVAVGENHSLTHLHLQWNFIQAGAARALGQALQLNRTLTTLDLQENAIGDDGASAVAGALKVNTTLTALYLQVASIGTQGTQALGEALGVNRTLEILELLACPDSLRGNDIGVAGAKALANALKLNSSLRRLNLQENSLGMDGAIYIAAALSENCGLRHIK</sequence>
<evidence type="ECO:0000256" key="8">
    <source>
        <dbReference type="ARBA" id="ARBA00022741"/>
    </source>
</evidence>
<dbReference type="GO" id="GO:0005524">
    <property type="term" value="F:ATP binding"/>
    <property type="evidence" value="ECO:0007669"/>
    <property type="project" value="UniProtKB-KW"/>
</dbReference>
<dbReference type="PANTHER" id="PTHR21541">
    <property type="entry name" value="BTB POZ DOMAIN CONTAINING 12"/>
    <property type="match status" value="1"/>
</dbReference>
<evidence type="ECO:0000256" key="19">
    <source>
        <dbReference type="ARBA" id="ARBA00076095"/>
    </source>
</evidence>
<keyword evidence="12" id="KW-0067">ATP-binding</keyword>
<evidence type="ECO:0000256" key="14">
    <source>
        <dbReference type="ARBA" id="ARBA00023172"/>
    </source>
</evidence>
<dbReference type="FunFam" id="3.30.710.10:FF:000116">
    <property type="entry name" value="SLX4 structure-specific endonuclease subunit"/>
    <property type="match status" value="1"/>
</dbReference>
<gene>
    <name evidence="25" type="ORF">LTLLF_205015</name>
</gene>
<keyword evidence="4" id="KW-0597">Phosphoprotein</keyword>
<dbReference type="SUPFAM" id="SSF52540">
    <property type="entry name" value="P-loop containing nucleoside triphosphate hydrolases"/>
    <property type="match status" value="1"/>
</dbReference>
<keyword evidence="10 20" id="KW-0863">Zinc-finger</keyword>
<feature type="compositionally biased region" description="Basic residues" evidence="21">
    <location>
        <begin position="1551"/>
        <end position="1563"/>
    </location>
</feature>
<evidence type="ECO:0000256" key="11">
    <source>
        <dbReference type="ARBA" id="ARBA00022833"/>
    </source>
</evidence>
<name>A0A8J6H155_MICOH</name>
<feature type="compositionally biased region" description="Basic and acidic residues" evidence="21">
    <location>
        <begin position="1075"/>
        <end position="1090"/>
    </location>
</feature>
<feature type="compositionally biased region" description="Polar residues" evidence="21">
    <location>
        <begin position="113"/>
        <end position="138"/>
    </location>
</feature>
<dbReference type="CDD" id="cd22999">
    <property type="entry name" value="SAP_SLX4"/>
    <property type="match status" value="1"/>
</dbReference>
<evidence type="ECO:0000256" key="5">
    <source>
        <dbReference type="ARBA" id="ARBA00022614"/>
    </source>
</evidence>
<keyword evidence="8" id="KW-0547">Nucleotide-binding</keyword>
<evidence type="ECO:0000256" key="9">
    <source>
        <dbReference type="ARBA" id="ARBA00022763"/>
    </source>
</evidence>
<dbReference type="Gene3D" id="3.80.10.10">
    <property type="entry name" value="Ribonuclease Inhibitor"/>
    <property type="match status" value="4"/>
</dbReference>
<keyword evidence="6" id="KW-0479">Metal-binding</keyword>
<evidence type="ECO:0000259" key="23">
    <source>
        <dbReference type="PROSITE" id="PS50837"/>
    </source>
</evidence>
<feature type="compositionally biased region" description="Polar residues" evidence="21">
    <location>
        <begin position="940"/>
        <end position="965"/>
    </location>
</feature>
<dbReference type="Pfam" id="PF17776">
    <property type="entry name" value="NLRC4_HD2"/>
    <property type="match status" value="1"/>
</dbReference>
<evidence type="ECO:0000256" key="2">
    <source>
        <dbReference type="ARBA" id="ARBA00006661"/>
    </source>
</evidence>
<feature type="compositionally biased region" description="Basic and acidic residues" evidence="21">
    <location>
        <begin position="499"/>
        <end position="516"/>
    </location>
</feature>
<comment type="subcellular location">
    <subcellularLocation>
        <location evidence="1">Nucleus</location>
    </subcellularLocation>
</comment>
<evidence type="ECO:0000256" key="21">
    <source>
        <dbReference type="SAM" id="MobiDB-lite"/>
    </source>
</evidence>
<accession>A0A8J6H155</accession>
<evidence type="ECO:0000259" key="22">
    <source>
        <dbReference type="PROSITE" id="PS50097"/>
    </source>
</evidence>
<evidence type="ECO:0000256" key="7">
    <source>
        <dbReference type="ARBA" id="ARBA00022737"/>
    </source>
</evidence>
<keyword evidence="3" id="KW-1017">Isopeptide bond</keyword>
<feature type="region of interest" description="Disordered" evidence="21">
    <location>
        <begin position="797"/>
        <end position="1053"/>
    </location>
</feature>
<evidence type="ECO:0000259" key="24">
    <source>
        <dbReference type="PROSITE" id="PS51908"/>
    </source>
</evidence>
<keyword evidence="9 20" id="KW-0227">DNA damage</keyword>
<feature type="region of interest" description="Disordered" evidence="21">
    <location>
        <begin position="1222"/>
        <end position="1455"/>
    </location>
</feature>
<keyword evidence="25" id="KW-0378">Hydrolase</keyword>
<feature type="region of interest" description="Disordered" evidence="21">
    <location>
        <begin position="315"/>
        <end position="355"/>
    </location>
</feature>
<dbReference type="Pfam" id="PF13516">
    <property type="entry name" value="LRR_6"/>
    <property type="match status" value="8"/>
</dbReference>
<feature type="domain" description="NACHT" evidence="23">
    <location>
        <begin position="1831"/>
        <end position="1963"/>
    </location>
</feature>
<organism evidence="25 26">
    <name type="scientific">Microtus ochrogaster</name>
    <name type="common">Prairie vole</name>
    <dbReference type="NCBI Taxonomy" id="79684"/>
    <lineage>
        <taxon>Eukaryota</taxon>
        <taxon>Metazoa</taxon>
        <taxon>Chordata</taxon>
        <taxon>Craniata</taxon>
        <taxon>Vertebrata</taxon>
        <taxon>Euteleostomi</taxon>
        <taxon>Mammalia</taxon>
        <taxon>Eutheria</taxon>
        <taxon>Euarchontoglires</taxon>
        <taxon>Glires</taxon>
        <taxon>Rodentia</taxon>
        <taxon>Myomorpha</taxon>
        <taxon>Muroidea</taxon>
        <taxon>Cricetidae</taxon>
        <taxon>Arvicolinae</taxon>
        <taxon>Microtus</taxon>
    </lineage>
</organism>
<dbReference type="EMBL" id="JAATJU010000500">
    <property type="protein sequence ID" value="KAH0520754.1"/>
    <property type="molecule type" value="Genomic_DNA"/>
</dbReference>
<feature type="compositionally biased region" description="Polar residues" evidence="21">
    <location>
        <begin position="824"/>
        <end position="839"/>
    </location>
</feature>
<comment type="subunit">
    <text evidence="18">Forms a heterodimer with SLX1A/GIYD1. Interacts with ERCC4/XPF; catalytic subunit of the ERCC4-ERCC1 endonuclease. Interacts with MUS81; catalytic subunit of the MUS81-EME1 endonuclease. Interacts with MSH2; component of the MSH2-MSH3 mismatch repair complex. Interacts with TERF2-TERF2IP. Interacts with PLK1 and SLX4IP.</text>
</comment>
<feature type="compositionally biased region" description="Basic residues" evidence="21">
    <location>
        <begin position="333"/>
        <end position="351"/>
    </location>
</feature>
<evidence type="ECO:0000256" key="13">
    <source>
        <dbReference type="ARBA" id="ARBA00022843"/>
    </source>
</evidence>
<dbReference type="GO" id="GO:0090656">
    <property type="term" value="P:t-circle formation"/>
    <property type="evidence" value="ECO:0007669"/>
    <property type="project" value="UniProtKB-ARBA"/>
</dbReference>
<dbReference type="Pfam" id="PF00651">
    <property type="entry name" value="BTB"/>
    <property type="match status" value="1"/>
</dbReference>
<dbReference type="PANTHER" id="PTHR21541:SF3">
    <property type="entry name" value="STRUCTURE-SPECIFIC ENDONUCLEASE SUBUNIT SLX4"/>
    <property type="match status" value="1"/>
</dbReference>
<feature type="compositionally biased region" description="Polar residues" evidence="21">
    <location>
        <begin position="1340"/>
        <end position="1349"/>
    </location>
</feature>
<dbReference type="GO" id="GO:0004519">
    <property type="term" value="F:endonuclease activity"/>
    <property type="evidence" value="ECO:0007669"/>
    <property type="project" value="UniProtKB-KW"/>
</dbReference>
<proteinExistence type="inferred from homology"/>
<evidence type="ECO:0000313" key="26">
    <source>
        <dbReference type="Proteomes" id="UP000710432"/>
    </source>
</evidence>
<feature type="compositionally biased region" description="Basic and acidic residues" evidence="21">
    <location>
        <begin position="158"/>
        <end position="172"/>
    </location>
</feature>
<dbReference type="Gene3D" id="3.40.50.300">
    <property type="entry name" value="P-loop containing nucleotide triphosphate hydrolases"/>
    <property type="match status" value="1"/>
</dbReference>
<dbReference type="InterPro" id="IPR001611">
    <property type="entry name" value="Leu-rich_rpt"/>
</dbReference>
<feature type="region of interest" description="Disordered" evidence="21">
    <location>
        <begin position="1666"/>
        <end position="1685"/>
    </location>
</feature>
<keyword evidence="11" id="KW-0862">Zinc</keyword>
<evidence type="ECO:0000256" key="4">
    <source>
        <dbReference type="ARBA" id="ARBA00022553"/>
    </source>
</evidence>
<dbReference type="PROSITE" id="PS50097">
    <property type="entry name" value="BTB"/>
    <property type="match status" value="1"/>
</dbReference>
<dbReference type="InterPro" id="IPR032675">
    <property type="entry name" value="LRR_dom_sf"/>
</dbReference>
<feature type="compositionally biased region" description="Polar residues" evidence="21">
    <location>
        <begin position="1593"/>
        <end position="1623"/>
    </location>
</feature>
<evidence type="ECO:0000256" key="16">
    <source>
        <dbReference type="ARBA" id="ARBA00023242"/>
    </source>
</evidence>
<feature type="compositionally biased region" description="Polar residues" evidence="21">
    <location>
        <begin position="1178"/>
        <end position="1187"/>
    </location>
</feature>
<dbReference type="GO" id="GO:0032206">
    <property type="term" value="P:positive regulation of telomere maintenance"/>
    <property type="evidence" value="ECO:0007669"/>
    <property type="project" value="UniProtKB-ARBA"/>
</dbReference>
<evidence type="ECO:0000256" key="20">
    <source>
        <dbReference type="PROSITE-ProRule" id="PRU01256"/>
    </source>
</evidence>
<feature type="compositionally biased region" description="Basic and acidic residues" evidence="21">
    <location>
        <begin position="916"/>
        <end position="931"/>
    </location>
</feature>
<dbReference type="SUPFAM" id="SSF52047">
    <property type="entry name" value="RNI-like"/>
    <property type="match status" value="2"/>
</dbReference>
<feature type="domain" description="UBZ4-type" evidence="24">
    <location>
        <begin position="233"/>
        <end position="263"/>
    </location>
</feature>
<dbReference type="SMART" id="SM00368">
    <property type="entry name" value="LRR_RI"/>
    <property type="match status" value="12"/>
</dbReference>
<keyword evidence="16" id="KW-0539">Nucleus</keyword>
<protein>
    <recommendedName>
        <fullName evidence="17">Structure-specific endonuclease subunit SLX4</fullName>
    </recommendedName>
    <alternativeName>
        <fullName evidence="19">BTB/POZ domain-containing protein 12</fullName>
    </alternativeName>
</protein>
<feature type="compositionally biased region" description="Basic and acidic residues" evidence="21">
    <location>
        <begin position="1350"/>
        <end position="1360"/>
    </location>
</feature>
<dbReference type="InterPro" id="IPR000210">
    <property type="entry name" value="BTB/POZ_dom"/>
</dbReference>
<dbReference type="InterPro" id="IPR041075">
    <property type="entry name" value="NOD1/2_WH"/>
</dbReference>
<evidence type="ECO:0000256" key="18">
    <source>
        <dbReference type="ARBA" id="ARBA00064578"/>
    </source>
</evidence>
<keyword evidence="14" id="KW-0233">DNA recombination</keyword>
<dbReference type="InterPro" id="IPR027417">
    <property type="entry name" value="P-loop_NTPase"/>
</dbReference>
<dbReference type="InterPro" id="IPR011333">
    <property type="entry name" value="SKP1/BTB/POZ_sf"/>
</dbReference>
<dbReference type="FunFam" id="3.40.50.300:FF:001062">
    <property type="entry name" value="NLR family CARD domain containing 3"/>
    <property type="match status" value="1"/>
</dbReference>
<dbReference type="InterPro" id="IPR041267">
    <property type="entry name" value="NLRP_HD2"/>
</dbReference>
<dbReference type="Gene3D" id="3.30.710.10">
    <property type="entry name" value="Potassium Channel Kv1.1, Chain A"/>
    <property type="match status" value="1"/>
</dbReference>
<feature type="domain" description="UBZ4-type" evidence="24">
    <location>
        <begin position="273"/>
        <end position="301"/>
    </location>
</feature>
<keyword evidence="15 20" id="KW-0234">DNA repair</keyword>
<evidence type="ECO:0000256" key="3">
    <source>
        <dbReference type="ARBA" id="ARBA00022499"/>
    </source>
</evidence>
<dbReference type="InterPro" id="IPR006642">
    <property type="entry name" value="Rad18_UBZ4"/>
</dbReference>
<feature type="compositionally biased region" description="Acidic residues" evidence="21">
    <location>
        <begin position="1283"/>
        <end position="1295"/>
    </location>
</feature>
<feature type="compositionally biased region" description="Low complexity" evidence="21">
    <location>
        <begin position="869"/>
        <end position="880"/>
    </location>
</feature>
<evidence type="ECO:0000313" key="25">
    <source>
        <dbReference type="EMBL" id="KAH0520754.1"/>
    </source>
</evidence>
<dbReference type="FunFam" id="3.80.10.10:FF:000274">
    <property type="entry name" value="NLR family CARD domain containing 3"/>
    <property type="match status" value="1"/>
</dbReference>
<dbReference type="SUPFAM" id="SSF54695">
    <property type="entry name" value="POZ domain"/>
    <property type="match status" value="1"/>
</dbReference>
<feature type="compositionally biased region" description="Low complexity" evidence="21">
    <location>
        <begin position="968"/>
        <end position="987"/>
    </location>
</feature>
<dbReference type="GO" id="GO:0033557">
    <property type="term" value="C:Slx1-Slx4 complex"/>
    <property type="evidence" value="ECO:0007669"/>
    <property type="project" value="TreeGrafter"/>
</dbReference>
<dbReference type="GO" id="GO:0008270">
    <property type="term" value="F:zinc ion binding"/>
    <property type="evidence" value="ECO:0007669"/>
    <property type="project" value="UniProtKB-KW"/>
</dbReference>
<feature type="region of interest" description="Disordered" evidence="21">
    <location>
        <begin position="21"/>
        <end position="189"/>
    </location>
</feature>
<evidence type="ECO:0000256" key="15">
    <source>
        <dbReference type="ARBA" id="ARBA00023204"/>
    </source>
</evidence>
<evidence type="ECO:0000256" key="17">
    <source>
        <dbReference type="ARBA" id="ARBA00029496"/>
    </source>
</evidence>
<dbReference type="PROSITE" id="PS51908">
    <property type="entry name" value="ZF_UBZ4"/>
    <property type="match status" value="2"/>
</dbReference>
<dbReference type="GO" id="GO:0003677">
    <property type="term" value="F:DNA binding"/>
    <property type="evidence" value="ECO:0007669"/>
    <property type="project" value="InterPro"/>
</dbReference>
<evidence type="ECO:0000256" key="1">
    <source>
        <dbReference type="ARBA" id="ARBA00004123"/>
    </source>
</evidence>
<dbReference type="GO" id="GO:0006281">
    <property type="term" value="P:DNA repair"/>
    <property type="evidence" value="ECO:0007669"/>
    <property type="project" value="UniProtKB-KW"/>
</dbReference>
<evidence type="ECO:0000256" key="6">
    <source>
        <dbReference type="ARBA" id="ARBA00022723"/>
    </source>
</evidence>
<dbReference type="InterPro" id="IPR007111">
    <property type="entry name" value="NACHT_NTPase"/>
</dbReference>
<feature type="compositionally biased region" description="Basic and acidic residues" evidence="21">
    <location>
        <begin position="1116"/>
        <end position="1130"/>
    </location>
</feature>
<comment type="similarity">
    <text evidence="2">Belongs to the SLX4 family.</text>
</comment>
<feature type="compositionally biased region" description="Low complexity" evidence="21">
    <location>
        <begin position="1382"/>
        <end position="1394"/>
    </location>
</feature>
<dbReference type="Pfam" id="PF05729">
    <property type="entry name" value="NACHT"/>
    <property type="match status" value="1"/>
</dbReference>
<keyword evidence="7" id="KW-0677">Repeat</keyword>
<dbReference type="PROSITE" id="PS50837">
    <property type="entry name" value="NACHT"/>
    <property type="match status" value="1"/>
</dbReference>
<feature type="region of interest" description="Disordered" evidence="21">
    <location>
        <begin position="1104"/>
        <end position="1135"/>
    </location>
</feature>
<dbReference type="FunFam" id="3.80.10.10:FF:000243">
    <property type="entry name" value="NLR family CARD domain containing 3"/>
    <property type="match status" value="1"/>
</dbReference>
<dbReference type="Pfam" id="PF17779">
    <property type="entry name" value="WHD_NOD2"/>
    <property type="match status" value="1"/>
</dbReference>
<feature type="domain" description="BTB" evidence="22">
    <location>
        <begin position="622"/>
        <end position="695"/>
    </location>
</feature>